<organism evidence="4">
    <name type="scientific">Micromonas pusilla (strain CCMP1545)</name>
    <name type="common">Picoplanktonic green alga</name>
    <dbReference type="NCBI Taxonomy" id="564608"/>
    <lineage>
        <taxon>Eukaryota</taxon>
        <taxon>Viridiplantae</taxon>
        <taxon>Chlorophyta</taxon>
        <taxon>Mamiellophyceae</taxon>
        <taxon>Mamiellales</taxon>
        <taxon>Mamiellaceae</taxon>
        <taxon>Micromonas</taxon>
    </lineage>
</organism>
<accession>C1MZA6</accession>
<evidence type="ECO:0000256" key="1">
    <source>
        <dbReference type="SAM" id="MobiDB-lite"/>
    </source>
</evidence>
<dbReference type="PANTHER" id="PTHR47489:SF2">
    <property type="entry name" value="GCN5-RELATED N-ACETYLTRANSFERASE 5, CHLOROPLASTIC"/>
    <property type="match status" value="1"/>
</dbReference>
<dbReference type="SUPFAM" id="SSF55729">
    <property type="entry name" value="Acyl-CoA N-acyltransferases (Nat)"/>
    <property type="match status" value="1"/>
</dbReference>
<dbReference type="OrthoDB" id="2017234at2759"/>
<protein>
    <submittedName>
        <fullName evidence="3">Predicted protein</fullName>
    </submittedName>
</protein>
<dbReference type="KEGG" id="mpp:MICPUCDRAFT_60662"/>
<dbReference type="Gene3D" id="3.40.630.30">
    <property type="match status" value="1"/>
</dbReference>
<dbReference type="PANTHER" id="PTHR47489">
    <property type="entry name" value="ACYL-COA N-ACYLTRANSFERASES (NAT) SUPERFAMILY PROTEIN"/>
    <property type="match status" value="1"/>
</dbReference>
<feature type="domain" description="N-acetyltransferase" evidence="2">
    <location>
        <begin position="77"/>
        <end position="277"/>
    </location>
</feature>
<feature type="compositionally biased region" description="Low complexity" evidence="1">
    <location>
        <begin position="1"/>
        <end position="19"/>
    </location>
</feature>
<dbReference type="InterPro" id="IPR000182">
    <property type="entry name" value="GNAT_dom"/>
</dbReference>
<dbReference type="Pfam" id="PF00583">
    <property type="entry name" value="Acetyltransf_1"/>
    <property type="match status" value="1"/>
</dbReference>
<feature type="compositionally biased region" description="Acidic residues" evidence="1">
    <location>
        <begin position="133"/>
        <end position="147"/>
    </location>
</feature>
<dbReference type="GO" id="GO:0016747">
    <property type="term" value="F:acyltransferase activity, transferring groups other than amino-acyl groups"/>
    <property type="evidence" value="ECO:0007669"/>
    <property type="project" value="InterPro"/>
</dbReference>
<dbReference type="AlphaFoldDB" id="C1MZA6"/>
<proteinExistence type="predicted"/>
<evidence type="ECO:0000313" key="4">
    <source>
        <dbReference type="Proteomes" id="UP000001876"/>
    </source>
</evidence>
<evidence type="ECO:0000259" key="2">
    <source>
        <dbReference type="PROSITE" id="PS51186"/>
    </source>
</evidence>
<reference evidence="3 4" key="1">
    <citation type="journal article" date="2009" name="Science">
        <title>Green evolution and dynamic adaptations revealed by genomes of the marine picoeukaryotes Micromonas.</title>
        <authorList>
            <person name="Worden A.Z."/>
            <person name="Lee J.H."/>
            <person name="Mock T."/>
            <person name="Rouze P."/>
            <person name="Simmons M.P."/>
            <person name="Aerts A.L."/>
            <person name="Allen A.E."/>
            <person name="Cuvelier M.L."/>
            <person name="Derelle E."/>
            <person name="Everett M.V."/>
            <person name="Foulon E."/>
            <person name="Grimwood J."/>
            <person name="Gundlach H."/>
            <person name="Henrissat B."/>
            <person name="Napoli C."/>
            <person name="McDonald S.M."/>
            <person name="Parker M.S."/>
            <person name="Rombauts S."/>
            <person name="Salamov A."/>
            <person name="Von Dassow P."/>
            <person name="Badger J.H."/>
            <person name="Coutinho P.M."/>
            <person name="Demir E."/>
            <person name="Dubchak I."/>
            <person name="Gentemann C."/>
            <person name="Eikrem W."/>
            <person name="Gready J.E."/>
            <person name="John U."/>
            <person name="Lanier W."/>
            <person name="Lindquist E.A."/>
            <person name="Lucas S."/>
            <person name="Mayer K.F."/>
            <person name="Moreau H."/>
            <person name="Not F."/>
            <person name="Otillar R."/>
            <person name="Panaud O."/>
            <person name="Pangilinan J."/>
            <person name="Paulsen I."/>
            <person name="Piegu B."/>
            <person name="Poliakov A."/>
            <person name="Robbens S."/>
            <person name="Schmutz J."/>
            <person name="Toulza E."/>
            <person name="Wyss T."/>
            <person name="Zelensky A."/>
            <person name="Zhou K."/>
            <person name="Armbrust E.V."/>
            <person name="Bhattacharya D."/>
            <person name="Goodenough U.W."/>
            <person name="Van de Peer Y."/>
            <person name="Grigoriev I.V."/>
        </authorList>
    </citation>
    <scope>NUCLEOTIDE SEQUENCE [LARGE SCALE GENOMIC DNA]</scope>
    <source>
        <strain evidence="3 4">CCMP1545</strain>
    </source>
</reference>
<dbReference type="CDD" id="cd04301">
    <property type="entry name" value="NAT_SF"/>
    <property type="match status" value="1"/>
</dbReference>
<feature type="region of interest" description="Disordered" evidence="1">
    <location>
        <begin position="1"/>
        <end position="41"/>
    </location>
</feature>
<evidence type="ECO:0000313" key="3">
    <source>
        <dbReference type="EMBL" id="EEH54575.1"/>
    </source>
</evidence>
<dbReference type="InterPro" id="IPR016181">
    <property type="entry name" value="Acyl_CoA_acyltransferase"/>
</dbReference>
<dbReference type="RefSeq" id="XP_003060925.1">
    <property type="nucleotide sequence ID" value="XM_003060879.1"/>
</dbReference>
<feature type="region of interest" description="Disordered" evidence="1">
    <location>
        <begin position="133"/>
        <end position="154"/>
    </location>
</feature>
<dbReference type="eggNOG" id="ENOG502QTIQ">
    <property type="taxonomic scope" value="Eukaryota"/>
</dbReference>
<keyword evidence="4" id="KW-1185">Reference proteome</keyword>
<name>C1MZA6_MICPC</name>
<gene>
    <name evidence="3" type="ORF">MICPUCDRAFT_60662</name>
</gene>
<sequence length="287" mass="30426">MAAVARAAPPAARARAGGASRRRRADEDASRLRPRGRPPRLRAFTDAVGSVERRHDLLLAQAAFKRARLPLANDDVATVRPMRAADVRALTEVMSGAFKGTPDERPRARVAKYLLDQLEPNPEEICLVAVLGDDDDDDDARGEEDGDASPRATATPVAIASLSFTARARGDPANGGARSDAGAGSLPVPTDAPYLCNMAVDAAHRRKGLARALLSACDDLVVEMGGADVWLHVRANDAAATALYESAGYDEMKRESAMRRFFSADGGGVVLMRKELVPGGVNAIFDA</sequence>
<dbReference type="Proteomes" id="UP000001876">
    <property type="component" value="Unassembled WGS sequence"/>
</dbReference>
<dbReference type="PROSITE" id="PS51186">
    <property type="entry name" value="GNAT"/>
    <property type="match status" value="1"/>
</dbReference>
<dbReference type="EMBL" id="GG663743">
    <property type="protein sequence ID" value="EEH54575.1"/>
    <property type="molecule type" value="Genomic_DNA"/>
</dbReference>
<dbReference type="GeneID" id="9686364"/>